<reference evidence="2 3" key="1">
    <citation type="journal article" date="2007" name="Int. J. Syst. Evol. Microbiol.">
        <title>Chryseobacterium flavum sp. nov., isolated from polluted soil.</title>
        <authorList>
            <person name="Zhou Y."/>
            <person name="Dong J."/>
            <person name="Wang X."/>
            <person name="Huang X."/>
            <person name="Zhang K.Y."/>
            <person name="Zhang Y.Q."/>
            <person name="Guo Y.F."/>
            <person name="Lai R."/>
            <person name="Li W.J."/>
        </authorList>
    </citation>
    <scope>NUCLEOTIDE SEQUENCE [LARGE SCALE GENOMIC DNA]</scope>
    <source>
        <strain evidence="2 3">KCTC 12877</strain>
    </source>
</reference>
<keyword evidence="3" id="KW-1185">Reference proteome</keyword>
<dbReference type="Gene3D" id="3.90.550.10">
    <property type="entry name" value="Spore Coat Polysaccharide Biosynthesis Protein SpsA, Chain A"/>
    <property type="match status" value="1"/>
</dbReference>
<evidence type="ECO:0000313" key="2">
    <source>
        <dbReference type="EMBL" id="REC65703.1"/>
    </source>
</evidence>
<evidence type="ECO:0000259" key="1">
    <source>
        <dbReference type="Pfam" id="PF00535"/>
    </source>
</evidence>
<dbReference type="SUPFAM" id="SSF53448">
    <property type="entry name" value="Nucleotide-diphospho-sugar transferases"/>
    <property type="match status" value="1"/>
</dbReference>
<dbReference type="Proteomes" id="UP000256769">
    <property type="component" value="Unassembled WGS sequence"/>
</dbReference>
<comment type="caution">
    <text evidence="2">The sequence shown here is derived from an EMBL/GenBank/DDBJ whole genome shotgun (WGS) entry which is preliminary data.</text>
</comment>
<gene>
    <name evidence="2" type="ORF">DRF59_14660</name>
</gene>
<name>A0A3D9CIX4_9FLAO</name>
<dbReference type="InterPro" id="IPR029044">
    <property type="entry name" value="Nucleotide-diphossugar_trans"/>
</dbReference>
<sequence length="298" mass="34988">MELSICIPVFNFDVSDLVHDLNKEIKDNNIDAEIILIDDASDYSFIQVNKLLQDKVQTLVFLDKNIGRSKIRNLFLKYSHGKYLLFLDCDVKIDNKNFLYNYMSVIRKEPDIGLIYGNFKISDQEKTSLRNRYSLEREIFTGNRTTNFSVFKTVNFVIRKDIFEKFPFNEELTQYGYEDFIFAKLLEQNRVTFLAINNPVIHFDCTSNEVFLQKTEISIDSLLMLSKSPQNREFIKGIKVYRAAAVLKQLRLASVFLFFYNIFEKRIKRNLTSGNPNIRFFDLYKLALLIGKINSSDE</sequence>
<dbReference type="OrthoDB" id="761861at2"/>
<dbReference type="PANTHER" id="PTHR22916:SF3">
    <property type="entry name" value="UDP-GLCNAC:BETAGAL BETA-1,3-N-ACETYLGLUCOSAMINYLTRANSFERASE-LIKE PROTEIN 1"/>
    <property type="match status" value="1"/>
</dbReference>
<dbReference type="GO" id="GO:0016758">
    <property type="term" value="F:hexosyltransferase activity"/>
    <property type="evidence" value="ECO:0007669"/>
    <property type="project" value="UniProtKB-ARBA"/>
</dbReference>
<dbReference type="PANTHER" id="PTHR22916">
    <property type="entry name" value="GLYCOSYLTRANSFERASE"/>
    <property type="match status" value="1"/>
</dbReference>
<dbReference type="CDD" id="cd00761">
    <property type="entry name" value="Glyco_tranf_GTA_type"/>
    <property type="match status" value="1"/>
</dbReference>
<accession>A0A3D9CIX4</accession>
<dbReference type="RefSeq" id="WP_115961638.1">
    <property type="nucleotide sequence ID" value="NZ_CBCRVL010000001.1"/>
</dbReference>
<keyword evidence="2" id="KW-0808">Transferase</keyword>
<dbReference type="AlphaFoldDB" id="A0A3D9CIX4"/>
<evidence type="ECO:0000313" key="3">
    <source>
        <dbReference type="Proteomes" id="UP000256769"/>
    </source>
</evidence>
<dbReference type="InterPro" id="IPR001173">
    <property type="entry name" value="Glyco_trans_2-like"/>
</dbReference>
<dbReference type="EMBL" id="QNUE01000012">
    <property type="protein sequence ID" value="REC65703.1"/>
    <property type="molecule type" value="Genomic_DNA"/>
</dbReference>
<feature type="domain" description="Glycosyltransferase 2-like" evidence="1">
    <location>
        <begin position="4"/>
        <end position="165"/>
    </location>
</feature>
<proteinExistence type="predicted"/>
<organism evidence="2 3">
    <name type="scientific">Chryseobacterium flavum</name>
    <dbReference type="NCBI Taxonomy" id="415851"/>
    <lineage>
        <taxon>Bacteria</taxon>
        <taxon>Pseudomonadati</taxon>
        <taxon>Bacteroidota</taxon>
        <taxon>Flavobacteriia</taxon>
        <taxon>Flavobacteriales</taxon>
        <taxon>Weeksellaceae</taxon>
        <taxon>Chryseobacterium group</taxon>
        <taxon>Chryseobacterium</taxon>
    </lineage>
</organism>
<protein>
    <submittedName>
        <fullName evidence="2">Glycosyltransferase family 2 protein</fullName>
    </submittedName>
</protein>
<dbReference type="Pfam" id="PF00535">
    <property type="entry name" value="Glycos_transf_2"/>
    <property type="match status" value="1"/>
</dbReference>